<evidence type="ECO:0000313" key="2">
    <source>
        <dbReference type="Proteomes" id="UP000013248"/>
    </source>
</evidence>
<evidence type="ECO:0000313" key="1">
    <source>
        <dbReference type="EMBL" id="ENW98052.1"/>
    </source>
</evidence>
<dbReference type="GO" id="GO:0008081">
    <property type="term" value="F:phosphoric diester hydrolase activity"/>
    <property type="evidence" value="ECO:0007669"/>
    <property type="project" value="InterPro"/>
</dbReference>
<name>N9LP43_9GAMM</name>
<dbReference type="InterPro" id="IPR017946">
    <property type="entry name" value="PLC-like_Pdiesterase_TIM-brl"/>
</dbReference>
<dbReference type="SUPFAM" id="SSF51695">
    <property type="entry name" value="PLC-like phosphodiesterases"/>
    <property type="match status" value="1"/>
</dbReference>
<dbReference type="STRING" id="1217705.F900_03526"/>
<dbReference type="eggNOG" id="COG0584">
    <property type="taxonomic scope" value="Bacteria"/>
</dbReference>
<accession>N9LP43</accession>
<reference evidence="1 2" key="1">
    <citation type="submission" date="2013-02" db="EMBL/GenBank/DDBJ databases">
        <title>The Genome Sequence of Acinetobacter sp. ANC 3862.</title>
        <authorList>
            <consortium name="The Broad Institute Genome Sequencing Platform"/>
            <consortium name="The Broad Institute Genome Sequencing Center for Infectious Disease"/>
            <person name="Cerqueira G."/>
            <person name="Feldgarden M."/>
            <person name="Courvalin P."/>
            <person name="Perichon B."/>
            <person name="Grillot-Courvalin C."/>
            <person name="Clermont D."/>
            <person name="Rocha E."/>
            <person name="Yoon E.-J."/>
            <person name="Nemec A."/>
            <person name="Walker B."/>
            <person name="Young S.K."/>
            <person name="Zeng Q."/>
            <person name="Gargeya S."/>
            <person name="Fitzgerald M."/>
            <person name="Haas B."/>
            <person name="Abouelleil A."/>
            <person name="Alvarado L."/>
            <person name="Arachchi H.M."/>
            <person name="Berlin A.M."/>
            <person name="Chapman S.B."/>
            <person name="Dewar J."/>
            <person name="Goldberg J."/>
            <person name="Griggs A."/>
            <person name="Gujja S."/>
            <person name="Hansen M."/>
            <person name="Howarth C."/>
            <person name="Imamovic A."/>
            <person name="Larimer J."/>
            <person name="McCowan C."/>
            <person name="Murphy C."/>
            <person name="Neiman D."/>
            <person name="Pearson M."/>
            <person name="Priest M."/>
            <person name="Roberts A."/>
            <person name="Saif S."/>
            <person name="Shea T."/>
            <person name="Sisk P."/>
            <person name="Sykes S."/>
            <person name="Wortman J."/>
            <person name="Nusbaum C."/>
            <person name="Birren B."/>
        </authorList>
    </citation>
    <scope>NUCLEOTIDE SEQUENCE [LARGE SCALE GENOMIC DNA]</scope>
    <source>
        <strain evidence="1 2">ANC 3862</strain>
    </source>
</reference>
<dbReference type="AlphaFoldDB" id="N9LP43"/>
<dbReference type="Proteomes" id="UP000013248">
    <property type="component" value="Unassembled WGS sequence"/>
</dbReference>
<evidence type="ECO:0008006" key="3">
    <source>
        <dbReference type="Google" id="ProtNLM"/>
    </source>
</evidence>
<dbReference type="HOGENOM" id="CLU_095644_0_0_6"/>
<sequence length="208" mass="23944">MIILSHRGYWKQSHEKNTRAAFVHSFDLGFGTETDLRDQNGTLVISHDMPLNQVLTFKDFLDIYAQNELPLALNIKADGLAAILDTVMQDRPKSNWFVFDMAVPDMRAYLELGMPVFTRMSEVEQTPVWFDQAVGIWLDSFSAEWYDEALIETLLIQGKKVCVVSSELHGRDKTLLWRLLKPLSHHAQLMLCTDVPEEARAYFDRVQP</sequence>
<comment type="caution">
    <text evidence="1">The sequence shown here is derived from an EMBL/GenBank/DDBJ whole genome shotgun (WGS) entry which is preliminary data.</text>
</comment>
<gene>
    <name evidence="1" type="ORF">F900_03526</name>
</gene>
<dbReference type="RefSeq" id="WP_005219488.1">
    <property type="nucleotide sequence ID" value="NZ_KB850089.1"/>
</dbReference>
<protein>
    <recommendedName>
        <fullName evidence="3">GP-PDE domain-containing protein</fullName>
    </recommendedName>
</protein>
<proteinExistence type="predicted"/>
<dbReference type="GO" id="GO:0006629">
    <property type="term" value="P:lipid metabolic process"/>
    <property type="evidence" value="ECO:0007669"/>
    <property type="project" value="InterPro"/>
</dbReference>
<dbReference type="EMBL" id="APRP01000034">
    <property type="protein sequence ID" value="ENW98052.1"/>
    <property type="molecule type" value="Genomic_DNA"/>
</dbReference>
<dbReference type="Gene3D" id="3.20.20.190">
    <property type="entry name" value="Phosphatidylinositol (PI) phosphodiesterase"/>
    <property type="match status" value="1"/>
</dbReference>
<dbReference type="PATRIC" id="fig|1217705.3.peg.3418"/>
<organism evidence="1 2">
    <name type="scientific">Acinetobacter modestus</name>
    <dbReference type="NCBI Taxonomy" id="1776740"/>
    <lineage>
        <taxon>Bacteria</taxon>
        <taxon>Pseudomonadati</taxon>
        <taxon>Pseudomonadota</taxon>
        <taxon>Gammaproteobacteria</taxon>
        <taxon>Moraxellales</taxon>
        <taxon>Moraxellaceae</taxon>
        <taxon>Acinetobacter</taxon>
    </lineage>
</organism>